<feature type="compositionally biased region" description="Basic and acidic residues" evidence="1">
    <location>
        <begin position="1158"/>
        <end position="1180"/>
    </location>
</feature>
<organism evidence="2 3">
    <name type="scientific">Oikopleura dioica</name>
    <name type="common">Tunicate</name>
    <dbReference type="NCBI Taxonomy" id="34765"/>
    <lineage>
        <taxon>Eukaryota</taxon>
        <taxon>Metazoa</taxon>
        <taxon>Chordata</taxon>
        <taxon>Tunicata</taxon>
        <taxon>Appendicularia</taxon>
        <taxon>Copelata</taxon>
        <taxon>Oikopleuridae</taxon>
        <taxon>Oikopleura</taxon>
    </lineage>
</organism>
<feature type="compositionally biased region" description="Gly residues" evidence="1">
    <location>
        <begin position="1110"/>
        <end position="1119"/>
    </location>
</feature>
<feature type="compositionally biased region" description="Low complexity" evidence="1">
    <location>
        <begin position="1072"/>
        <end position="1084"/>
    </location>
</feature>
<dbReference type="InterPro" id="IPR052055">
    <property type="entry name" value="Hepadnavirus_pol/RT"/>
</dbReference>
<evidence type="ECO:0000313" key="2">
    <source>
        <dbReference type="EMBL" id="CAG5101403.1"/>
    </source>
</evidence>
<reference evidence="2 3" key="1">
    <citation type="submission" date="2021-04" db="EMBL/GenBank/DDBJ databases">
        <authorList>
            <person name="Bliznina A."/>
        </authorList>
    </citation>
    <scope>NUCLEOTIDE SEQUENCE [LARGE SCALE GENOMIC DNA]</scope>
</reference>
<sequence length="1180" mass="136130">MEWTRDRVKKDMNKRVKDGDFGQAQMWKDLYVPSAPSFVQPVLWKEDEVPPKDGGEWSDWMSRGQTMFDLAVKAGDPSFNPEWEMLRFREEKHFYSGSFRDFLQLWLIVINELEPPERSRAYSVLQKRVDVFENLKMIRMESPQKFRSNTNIAMTHTYHLSNERIFQKGEMSQRGLGQLSDSDKYDSEGWPAHRMVKRPIHIGGNITACHEDIVGTLRKWTGARALVLLHQAEEEPLMTSAMILVPKGDGWRVCYDGSPLTLLESKSVKCVLDDVKEKGQNPERNTTTWSRGEESLACYLACALGTFIHREKSTFVPTHRLEFLGFIFDTKEMTIAIPKPKWEKFQAEVRSVLRGNHVHQKILEQIRGKCVHFMYVERKMRLFIRIQNEAIKLAIDSGDPMIPLKPDLVTELRRWIRNASPKETRWIETGVVHLKKEIFREEDLKERLLVYTDASGGAGGLCVENLGAKEPFYWPKGFENEDIFMKEAYAILVLLQRKGSLLKNRRVLIKCDNQVVCSALYHGSRTGRLNEMVFRIYEAAERHNIEQLADEPSRTFDFNESEITDEAFDEITRAWKRKFTLDAFATKENARTERYISRFLDDQAWASDFFRFTKWRRKEVIYAFPPRKMASIVFRYLEDYAMSIPWALVVIKYERTPMAITLAKRRGLRTLKLKSKVAVISPSPKKTEGMGYYKPISDAATVWAIFNEPNLTIGNGRRFEMDFGEDREMDLFTPPVTDRKSGLNPYTRSSLQSNYDLDKVVKTQIDQGTAQRIMQANLADPFLGPLIQEKGRLQTELDEGRDLVDHYRQQAARARNIHLLYRKAVFHKENNSFPVGQAGDDLKKFLGLNEPELAKKANEAQSRYDSFYSQRQSLTNSLKRVSTEIEEVATQRAIRTATKEGDLFYLHQRRASGIKMSTLRSQEQVGSEFFQKFSSVENLLSLDKDDMIPITRELLKTTPIEFMEDRLVLSTALEKLSTDFSLTRIAFVRMIFSVLTQECQEEVIKTWKQLVMVEDNQKRFELPMNATAREGREYKLNIHANQEKKKLVRNKVKFGTATAEEKKWLKGIEANAANKGQQQGGNENNKNKKIRKLGNGSQNGQNWAKKPNNGGQGEGGGNGNQNNKNNKNRQNQGQKDQNKPGGNRNFKGNEPRAPPAKAEPKKEPRTSHEPRLGHLHPDCP</sequence>
<keyword evidence="3" id="KW-1185">Reference proteome</keyword>
<proteinExistence type="predicted"/>
<feature type="compositionally biased region" description="Low complexity" evidence="1">
    <location>
        <begin position="1120"/>
        <end position="1135"/>
    </location>
</feature>
<gene>
    <name evidence="2" type="ORF">OKIOD_LOCUS8612</name>
</gene>
<dbReference type="EMBL" id="OU015570">
    <property type="protein sequence ID" value="CAG5101403.1"/>
    <property type="molecule type" value="Genomic_DNA"/>
</dbReference>
<evidence type="ECO:0000313" key="3">
    <source>
        <dbReference type="Proteomes" id="UP001158576"/>
    </source>
</evidence>
<protein>
    <submittedName>
        <fullName evidence="2">Oidioi.mRNA.OKI2018_I69.YSR.g17054.t1.cds</fullName>
    </submittedName>
</protein>
<dbReference type="Proteomes" id="UP001158576">
    <property type="component" value="Chromosome YSR"/>
</dbReference>
<evidence type="ECO:0000256" key="1">
    <source>
        <dbReference type="SAM" id="MobiDB-lite"/>
    </source>
</evidence>
<dbReference type="PANTHER" id="PTHR33050:SF7">
    <property type="entry name" value="RIBONUCLEASE H"/>
    <property type="match status" value="1"/>
</dbReference>
<accession>A0ABN7SMP3</accession>
<dbReference type="PANTHER" id="PTHR33050">
    <property type="entry name" value="REVERSE TRANSCRIPTASE DOMAIN-CONTAINING PROTEIN"/>
    <property type="match status" value="1"/>
</dbReference>
<feature type="region of interest" description="Disordered" evidence="1">
    <location>
        <begin position="1072"/>
        <end position="1180"/>
    </location>
</feature>
<name>A0ABN7SMP3_OIKDI</name>